<dbReference type="Gene3D" id="3.40.50.300">
    <property type="entry name" value="P-loop containing nucleotide triphosphate hydrolases"/>
    <property type="match status" value="1"/>
</dbReference>
<dbReference type="InterPro" id="IPR015124">
    <property type="entry name" value="Stf0"/>
</dbReference>
<dbReference type="EMBL" id="JAVIIQ010000003">
    <property type="protein sequence ID" value="MDX8531114.1"/>
    <property type="molecule type" value="Genomic_DNA"/>
</dbReference>
<comment type="caution">
    <text evidence="2">The sequence shown here is derived from an EMBL/GenBank/DDBJ whole genome shotgun (WGS) entry which is preliminary data.</text>
</comment>
<keyword evidence="3" id="KW-1185">Reference proteome</keyword>
<dbReference type="PIRSF" id="PIRSF021497">
    <property type="entry name" value="Sulphotransferase_Stf0"/>
    <property type="match status" value="1"/>
</dbReference>
<feature type="domain" description="Sulphotransferase Stf0" evidence="1">
    <location>
        <begin position="32"/>
        <end position="249"/>
    </location>
</feature>
<dbReference type="RefSeq" id="WP_320246491.1">
    <property type="nucleotide sequence ID" value="NZ_JAVIIQ010000003.1"/>
</dbReference>
<evidence type="ECO:0000313" key="3">
    <source>
        <dbReference type="Proteomes" id="UP001285154"/>
    </source>
</evidence>
<dbReference type="Pfam" id="PF09037">
    <property type="entry name" value="Sulphotransf"/>
    <property type="match status" value="1"/>
</dbReference>
<dbReference type="InterPro" id="IPR024628">
    <property type="entry name" value="Sulfotransferase_Stf0_dom"/>
</dbReference>
<name>A0ABU5A3L1_9HYPH</name>
<dbReference type="SUPFAM" id="SSF52540">
    <property type="entry name" value="P-loop containing nucleoside triphosphate hydrolases"/>
    <property type="match status" value="1"/>
</dbReference>
<gene>
    <name evidence="2" type="ORF">RFM42_08985</name>
</gene>
<protein>
    <submittedName>
        <fullName evidence="2">Stf0 family sulfotransferase</fullName>
    </submittedName>
</protein>
<organism evidence="2 3">
    <name type="scientific">Mesorhizobium vachelliae</name>
    <dbReference type="NCBI Taxonomy" id="3072309"/>
    <lineage>
        <taxon>Bacteria</taxon>
        <taxon>Pseudomonadati</taxon>
        <taxon>Pseudomonadota</taxon>
        <taxon>Alphaproteobacteria</taxon>
        <taxon>Hyphomicrobiales</taxon>
        <taxon>Phyllobacteriaceae</taxon>
        <taxon>Mesorhizobium</taxon>
    </lineage>
</organism>
<proteinExistence type="predicted"/>
<dbReference type="Proteomes" id="UP001285154">
    <property type="component" value="Unassembled WGS sequence"/>
</dbReference>
<dbReference type="InterPro" id="IPR027417">
    <property type="entry name" value="P-loop_NTPase"/>
</dbReference>
<sequence length="260" mass="29703">MESVDHFQVAAAQKIVEGLHVLRGLLDKIEHSYSIAFTPRCGSNHLCDLLTLAGIGRPTEYFQYELPHWKVADLNAAISTVLRENTVNGVFGVKIAHDHCAWLRSAIARATGQDRTLGDVFPNHRWIRLVRRDKIAQAISLYRAQVTQQWLIWQDDSKSNVTVPYDFPAIVTCYHTVLTAELAWDVYFSEHRIEPLVIIYEELVERPHETVSAIAEYLSLKNWHSDKRAEANLRIQRDEHTASLIAQFRHTLIDIGSLQG</sequence>
<evidence type="ECO:0000313" key="2">
    <source>
        <dbReference type="EMBL" id="MDX8531114.1"/>
    </source>
</evidence>
<accession>A0ABU5A3L1</accession>
<evidence type="ECO:0000259" key="1">
    <source>
        <dbReference type="Pfam" id="PF09037"/>
    </source>
</evidence>
<reference evidence="2 3" key="1">
    <citation type="submission" date="2023-08" db="EMBL/GenBank/DDBJ databases">
        <title>Implementing the SeqCode for naming new Mesorhizobium species isolated from Vachellia karroo root nodules.</title>
        <authorList>
            <person name="Van Lill M."/>
        </authorList>
    </citation>
    <scope>NUCLEOTIDE SEQUENCE [LARGE SCALE GENOMIC DNA]</scope>
    <source>
        <strain evidence="2 3">VK25D</strain>
    </source>
</reference>